<proteinExistence type="predicted"/>
<evidence type="ECO:0000256" key="1">
    <source>
        <dbReference type="SAM" id="Coils"/>
    </source>
</evidence>
<sequence>MSRAKPPAVDPVIASDPKLVRLGERIRSLQELAERSMAEAETLSKEPDRLLETFERFMQLHEQILSAISRAHELQQQYRKRRQKLEAERARRLATARAQFLAAGSPPGDTRH</sequence>
<dbReference type="AlphaFoldDB" id="A0A952FIN6"/>
<dbReference type="EMBL" id="JAEKLZ010000181">
    <property type="protein sequence ID" value="MBW8725697.1"/>
    <property type="molecule type" value="Genomic_DNA"/>
</dbReference>
<comment type="caution">
    <text evidence="2">The sequence shown here is derived from an EMBL/GenBank/DDBJ whole genome shotgun (WGS) entry which is preliminary data.</text>
</comment>
<evidence type="ECO:0000313" key="3">
    <source>
        <dbReference type="Proteomes" id="UP000700706"/>
    </source>
</evidence>
<organism evidence="2 3">
    <name type="scientific">Inquilinus limosus</name>
    <dbReference type="NCBI Taxonomy" id="171674"/>
    <lineage>
        <taxon>Bacteria</taxon>
        <taxon>Pseudomonadati</taxon>
        <taxon>Pseudomonadota</taxon>
        <taxon>Alphaproteobacteria</taxon>
        <taxon>Rhodospirillales</taxon>
        <taxon>Rhodospirillaceae</taxon>
        <taxon>Inquilinus</taxon>
    </lineage>
</organism>
<evidence type="ECO:0000313" key="2">
    <source>
        <dbReference type="EMBL" id="MBW8725697.1"/>
    </source>
</evidence>
<gene>
    <name evidence="2" type="ORF">JF625_11160</name>
</gene>
<dbReference type="Proteomes" id="UP000700706">
    <property type="component" value="Unassembled WGS sequence"/>
</dbReference>
<protein>
    <submittedName>
        <fullName evidence="2">Uncharacterized protein</fullName>
    </submittedName>
</protein>
<name>A0A952FIN6_9PROT</name>
<keyword evidence="1" id="KW-0175">Coiled coil</keyword>
<accession>A0A952FIN6</accession>
<reference evidence="2" key="1">
    <citation type="submission" date="2020-06" db="EMBL/GenBank/DDBJ databases">
        <title>Stable isotope informed genome-resolved metagenomics uncovers potential trophic interactions in rhizosphere soil.</title>
        <authorList>
            <person name="Starr E.P."/>
            <person name="Shi S."/>
            <person name="Blazewicz S.J."/>
            <person name="Koch B.J."/>
            <person name="Probst A.J."/>
            <person name="Hungate B.A."/>
            <person name="Pett-Ridge J."/>
            <person name="Firestone M.K."/>
            <person name="Banfield J.F."/>
        </authorList>
    </citation>
    <scope>NUCLEOTIDE SEQUENCE</scope>
    <source>
        <strain evidence="2">YM_69_17</strain>
    </source>
</reference>
<feature type="coiled-coil region" evidence="1">
    <location>
        <begin position="19"/>
        <end position="91"/>
    </location>
</feature>